<feature type="transmembrane region" description="Helical" evidence="7">
    <location>
        <begin position="298"/>
        <end position="319"/>
    </location>
</feature>
<dbReference type="InterPro" id="IPR003004">
    <property type="entry name" value="GspF/PilC"/>
</dbReference>
<dbReference type="AlphaFoldDB" id="A0AAU8HQX9"/>
<dbReference type="EMBL" id="CP159485">
    <property type="protein sequence ID" value="XCI27964.1"/>
    <property type="molecule type" value="Genomic_DNA"/>
</dbReference>
<feature type="domain" description="Type II secretion system protein GspF" evidence="8">
    <location>
        <begin position="9"/>
        <end position="130"/>
    </location>
</feature>
<feature type="transmembrane region" description="Helical" evidence="7">
    <location>
        <begin position="149"/>
        <end position="172"/>
    </location>
</feature>
<evidence type="ECO:0000256" key="4">
    <source>
        <dbReference type="ARBA" id="ARBA00022692"/>
    </source>
</evidence>
<proteinExistence type="inferred from homology"/>
<comment type="subcellular location">
    <subcellularLocation>
        <location evidence="1">Cell membrane</location>
        <topology evidence="1">Multi-pass membrane protein</topology>
    </subcellularLocation>
</comment>
<sequence>MKEKHLIEFLDNIFYLLKGKVSLLPAFKLMQDIGDKNQRLISQDIFSSLEKGYSLHESLNSTGQFPKYIIELIKVGEEGEMLVKSIEKISAFLKQKKELKETLITSLIYPGILLGIALLTIILTLVWLVPSMEAVYITLGVDKNIILNIILTLPFPQLLLIGAVVAALFVYIRIKREGIRRLPVLGKIFWDLEKMTYYEILHNTLQQGISLYKSLSLLQHYPSKEIKDIAFKQKQLLSKGHSFTSALRSFENNPIPLGFITVGEEAANLVDATQRAANFYQKELKLKAAGFAKTFEPIMMLVVASVIVVIVIVLLYPIYSLLQNI</sequence>
<evidence type="ECO:0000256" key="7">
    <source>
        <dbReference type="SAM" id="Phobius"/>
    </source>
</evidence>
<accession>A0AAU8HQX9</accession>
<feature type="transmembrane region" description="Helical" evidence="7">
    <location>
        <begin position="103"/>
        <end position="129"/>
    </location>
</feature>
<keyword evidence="5 7" id="KW-1133">Transmembrane helix</keyword>
<feature type="domain" description="Type II secretion system protein GspF" evidence="8">
    <location>
        <begin position="201"/>
        <end position="317"/>
    </location>
</feature>
<evidence type="ECO:0000259" key="8">
    <source>
        <dbReference type="Pfam" id="PF00482"/>
    </source>
</evidence>
<evidence type="ECO:0000256" key="1">
    <source>
        <dbReference type="ARBA" id="ARBA00004651"/>
    </source>
</evidence>
<protein>
    <submittedName>
        <fullName evidence="9">Type II secretion system F family protein</fullName>
    </submittedName>
</protein>
<keyword evidence="4 7" id="KW-0812">Transmembrane</keyword>
<evidence type="ECO:0000256" key="2">
    <source>
        <dbReference type="ARBA" id="ARBA00005745"/>
    </source>
</evidence>
<reference evidence="9" key="2">
    <citation type="submission" date="2024-06" db="EMBL/GenBank/DDBJ databases">
        <authorList>
            <person name="Petrova K.O."/>
            <person name="Toshchakov S.V."/>
            <person name="Boltjanskaja Y.V."/>
            <person name="Kevbrin V.V."/>
        </authorList>
    </citation>
    <scope>NUCLEOTIDE SEQUENCE</scope>
    <source>
        <strain evidence="9">Z-710</strain>
    </source>
</reference>
<dbReference type="InterPro" id="IPR042094">
    <property type="entry name" value="T2SS_GspF_sf"/>
</dbReference>
<evidence type="ECO:0000313" key="9">
    <source>
        <dbReference type="EMBL" id="XCI27964.1"/>
    </source>
</evidence>
<evidence type="ECO:0000256" key="5">
    <source>
        <dbReference type="ARBA" id="ARBA00022989"/>
    </source>
</evidence>
<dbReference type="Pfam" id="PF00482">
    <property type="entry name" value="T2SSF"/>
    <property type="match status" value="2"/>
</dbReference>
<comment type="similarity">
    <text evidence="2">Belongs to the GSP F family.</text>
</comment>
<organism evidence="9">
    <name type="scientific">Proteinivorax hydrogeniformans</name>
    <dbReference type="NCBI Taxonomy" id="1826727"/>
    <lineage>
        <taxon>Bacteria</taxon>
        <taxon>Bacillati</taxon>
        <taxon>Bacillota</taxon>
        <taxon>Clostridia</taxon>
        <taxon>Eubacteriales</taxon>
        <taxon>Proteinivoracaceae</taxon>
        <taxon>Proteinivorax</taxon>
    </lineage>
</organism>
<dbReference type="GO" id="GO:0005886">
    <property type="term" value="C:plasma membrane"/>
    <property type="evidence" value="ECO:0007669"/>
    <property type="project" value="UniProtKB-SubCell"/>
</dbReference>
<dbReference type="Gene3D" id="1.20.81.30">
    <property type="entry name" value="Type II secretion system (T2SS), domain F"/>
    <property type="match status" value="2"/>
</dbReference>
<evidence type="ECO:0000256" key="3">
    <source>
        <dbReference type="ARBA" id="ARBA00022475"/>
    </source>
</evidence>
<dbReference type="PANTHER" id="PTHR30012:SF0">
    <property type="entry name" value="TYPE II SECRETION SYSTEM PROTEIN F-RELATED"/>
    <property type="match status" value="1"/>
</dbReference>
<gene>
    <name evidence="9" type="ORF">PRVXH_001894</name>
</gene>
<reference evidence="9" key="1">
    <citation type="journal article" date="2018" name="Antonie Van Leeuwenhoek">
        <title>Proteinivorax hydrogeniformans sp. nov., an anaerobic, haloalkaliphilic bacterium fermenting proteinaceous compounds with high hydrogen production.</title>
        <authorList>
            <person name="Boltyanskaya Y."/>
            <person name="Detkova E."/>
            <person name="Pimenov N."/>
            <person name="Kevbrin V."/>
        </authorList>
    </citation>
    <scope>NUCLEOTIDE SEQUENCE</scope>
    <source>
        <strain evidence="9">Z-710</strain>
    </source>
</reference>
<dbReference type="InterPro" id="IPR018076">
    <property type="entry name" value="T2SS_GspF_dom"/>
</dbReference>
<dbReference type="PANTHER" id="PTHR30012">
    <property type="entry name" value="GENERAL SECRETION PATHWAY PROTEIN"/>
    <property type="match status" value="1"/>
</dbReference>
<keyword evidence="6 7" id="KW-0472">Membrane</keyword>
<keyword evidence="3" id="KW-1003">Cell membrane</keyword>
<dbReference type="PRINTS" id="PR00812">
    <property type="entry name" value="BCTERIALGSPF"/>
</dbReference>
<evidence type="ECO:0000256" key="6">
    <source>
        <dbReference type="ARBA" id="ARBA00023136"/>
    </source>
</evidence>
<dbReference type="RefSeq" id="WP_353892541.1">
    <property type="nucleotide sequence ID" value="NZ_CP159485.1"/>
</dbReference>
<name>A0AAU8HQX9_9FIRM</name>